<dbReference type="GO" id="GO:0004475">
    <property type="term" value="F:mannose-1-phosphate guanylyltransferase (GTP) activity"/>
    <property type="evidence" value="ECO:0007669"/>
    <property type="project" value="TreeGrafter"/>
</dbReference>
<sequence length="115" mass="13540">MKNKNKVVLKPWGKYIILEKKPGYWIKKLFVRQGARTSLQSHKGRSEIWVVLSGRVEVVKGNSRLLLREGDFLEIDKKQKHRITGLQDSWILETAFGQVRENDITRFKDDYGRIK</sequence>
<evidence type="ECO:0000313" key="3">
    <source>
        <dbReference type="Proteomes" id="UP000177614"/>
    </source>
</evidence>
<dbReference type="InterPro" id="IPR001538">
    <property type="entry name" value="Man6P_isomerase-2_C"/>
</dbReference>
<gene>
    <name evidence="2" type="ORF">A2V81_00550</name>
</gene>
<dbReference type="InterPro" id="IPR011051">
    <property type="entry name" value="RmlC_Cupin_sf"/>
</dbReference>
<name>A0A1F4XKI2_9BACT</name>
<dbReference type="GO" id="GO:0009298">
    <property type="term" value="P:GDP-mannose biosynthetic process"/>
    <property type="evidence" value="ECO:0007669"/>
    <property type="project" value="TreeGrafter"/>
</dbReference>
<dbReference type="EMBL" id="MEWR01000009">
    <property type="protein sequence ID" value="OGC82215.1"/>
    <property type="molecule type" value="Genomic_DNA"/>
</dbReference>
<dbReference type="SUPFAM" id="SSF51182">
    <property type="entry name" value="RmlC-like cupins"/>
    <property type="match status" value="1"/>
</dbReference>
<dbReference type="Proteomes" id="UP000177614">
    <property type="component" value="Unassembled WGS sequence"/>
</dbReference>
<dbReference type="InterPro" id="IPR014710">
    <property type="entry name" value="RmlC-like_jellyroll"/>
</dbReference>
<evidence type="ECO:0000313" key="2">
    <source>
        <dbReference type="EMBL" id="OGC82215.1"/>
    </source>
</evidence>
<proteinExistence type="predicted"/>
<dbReference type="GO" id="GO:0005976">
    <property type="term" value="P:polysaccharide metabolic process"/>
    <property type="evidence" value="ECO:0007669"/>
    <property type="project" value="InterPro"/>
</dbReference>
<comment type="caution">
    <text evidence="2">The sequence shown here is derived from an EMBL/GenBank/DDBJ whole genome shotgun (WGS) entry which is preliminary data.</text>
</comment>
<accession>A0A1F4XKI2</accession>
<dbReference type="PANTHER" id="PTHR46390:SF1">
    <property type="entry name" value="MANNOSE-1-PHOSPHATE GUANYLYLTRANSFERASE"/>
    <property type="match status" value="1"/>
</dbReference>
<feature type="domain" description="Mannose-6-phosphate isomerase type II C-terminal" evidence="1">
    <location>
        <begin position="5"/>
        <end position="109"/>
    </location>
</feature>
<dbReference type="InterPro" id="IPR051161">
    <property type="entry name" value="Mannose-6P_isomerase_type2"/>
</dbReference>
<organism evidence="2 3">
    <name type="scientific">Candidatus Abawacabacteria bacterium RBG_16_42_10</name>
    <dbReference type="NCBI Taxonomy" id="1817814"/>
    <lineage>
        <taxon>Bacteria</taxon>
        <taxon>Candidatus Abawacaibacteriota</taxon>
    </lineage>
</organism>
<dbReference type="PANTHER" id="PTHR46390">
    <property type="entry name" value="MANNOSE-1-PHOSPHATE GUANYLYLTRANSFERASE"/>
    <property type="match status" value="1"/>
</dbReference>
<dbReference type="AlphaFoldDB" id="A0A1F4XKI2"/>
<dbReference type="Pfam" id="PF01050">
    <property type="entry name" value="MannoseP_isomer"/>
    <property type="match status" value="1"/>
</dbReference>
<reference evidence="2 3" key="1">
    <citation type="journal article" date="2016" name="Nat. Commun.">
        <title>Thousands of microbial genomes shed light on interconnected biogeochemical processes in an aquifer system.</title>
        <authorList>
            <person name="Anantharaman K."/>
            <person name="Brown C.T."/>
            <person name="Hug L.A."/>
            <person name="Sharon I."/>
            <person name="Castelle C.J."/>
            <person name="Probst A.J."/>
            <person name="Thomas B.C."/>
            <person name="Singh A."/>
            <person name="Wilkins M.J."/>
            <person name="Karaoz U."/>
            <person name="Brodie E.L."/>
            <person name="Williams K.H."/>
            <person name="Hubbard S.S."/>
            <person name="Banfield J.F."/>
        </authorList>
    </citation>
    <scope>NUCLEOTIDE SEQUENCE [LARGE SCALE GENOMIC DNA]</scope>
</reference>
<dbReference type="CDD" id="cd02213">
    <property type="entry name" value="cupin_PMI_typeII_C"/>
    <property type="match status" value="1"/>
</dbReference>
<evidence type="ECO:0000259" key="1">
    <source>
        <dbReference type="Pfam" id="PF01050"/>
    </source>
</evidence>
<dbReference type="Gene3D" id="2.60.120.10">
    <property type="entry name" value="Jelly Rolls"/>
    <property type="match status" value="1"/>
</dbReference>
<dbReference type="STRING" id="1817814.A2V81_00550"/>
<protein>
    <recommendedName>
        <fullName evidence="1">Mannose-6-phosphate isomerase type II C-terminal domain-containing protein</fullName>
    </recommendedName>
</protein>